<dbReference type="STRING" id="1071380.I2H1L6"/>
<dbReference type="CDD" id="cd02440">
    <property type="entry name" value="AdoMet_MTases"/>
    <property type="match status" value="1"/>
</dbReference>
<dbReference type="FunFam" id="3.40.50.150:FF:000287">
    <property type="entry name" value="Protein-lysine N-methyltransferase EFM4"/>
    <property type="match status" value="1"/>
</dbReference>
<dbReference type="OrthoDB" id="10069295at2759"/>
<keyword evidence="2 7" id="KW-0813">Transport</keyword>
<evidence type="ECO:0000256" key="7">
    <source>
        <dbReference type="HAMAP-Rule" id="MF_03188"/>
    </source>
</evidence>
<keyword evidence="10" id="KW-1185">Reference proteome</keyword>
<dbReference type="Pfam" id="PF13847">
    <property type="entry name" value="Methyltransf_31"/>
    <property type="match status" value="1"/>
</dbReference>
<evidence type="ECO:0000256" key="1">
    <source>
        <dbReference type="ARBA" id="ARBA00004496"/>
    </source>
</evidence>
<evidence type="ECO:0000313" key="10">
    <source>
        <dbReference type="Proteomes" id="UP000002866"/>
    </source>
</evidence>
<dbReference type="GO" id="GO:0005737">
    <property type="term" value="C:cytoplasm"/>
    <property type="evidence" value="ECO:0007669"/>
    <property type="project" value="UniProtKB-SubCell"/>
</dbReference>
<dbReference type="EC" id="2.1.1.-" evidence="7"/>
<dbReference type="Gene3D" id="3.40.50.150">
    <property type="entry name" value="Vaccinia Virus protein VP39"/>
    <property type="match status" value="1"/>
</dbReference>
<keyword evidence="4 7" id="KW-0489">Methyltransferase</keyword>
<dbReference type="InterPro" id="IPR025714">
    <property type="entry name" value="Methyltranfer_dom"/>
</dbReference>
<accession>I2H1L6</accession>
<dbReference type="GO" id="GO:0032259">
    <property type="term" value="P:methylation"/>
    <property type="evidence" value="ECO:0007669"/>
    <property type="project" value="UniProtKB-KW"/>
</dbReference>
<evidence type="ECO:0000313" key="9">
    <source>
        <dbReference type="EMBL" id="CCH60268.1"/>
    </source>
</evidence>
<dbReference type="HAMAP" id="MF_03188">
    <property type="entry name" value="Methyltr_EFM4"/>
    <property type="match status" value="1"/>
</dbReference>
<evidence type="ECO:0000256" key="5">
    <source>
        <dbReference type="ARBA" id="ARBA00022679"/>
    </source>
</evidence>
<evidence type="ECO:0000256" key="4">
    <source>
        <dbReference type="ARBA" id="ARBA00022603"/>
    </source>
</evidence>
<comment type="function">
    <text evidence="7">S-adenosyl-L-methionine-dependent protein-lysine N-methyltransferase that mono- and dimethylates elongation factor 1-alpha at 'Lys-316'. May play a role in intracellular transport.</text>
</comment>
<dbReference type="InParanoid" id="I2H1L6"/>
<keyword evidence="3 7" id="KW-0963">Cytoplasm</keyword>
<dbReference type="GO" id="GO:0016192">
    <property type="term" value="P:vesicle-mediated transport"/>
    <property type="evidence" value="ECO:0007669"/>
    <property type="project" value="UniProtKB-UniRule"/>
</dbReference>
<sequence length="233" mass="26600">MEDTKNLNISKLGTKQYWDEFYSLERNNFSKNSNDTGECWFNDNDAEERMIEFLEDNLGMYLISKKSSMLDLGTGNGHLLFELIENGFDEGKLLGIDYSEESVKFAKEISNSKEYSKELIDFKQADIFQENWLPDKFDIVLDKGTLDAIALSGIKVGPNKDQNVVNIYNKVIEKLLPKDGVFLITSCNFTEDELIEIIEKNSTLKCWETVPYPVFEFGGVKGTTICTVAFVKQ</sequence>
<dbReference type="AlphaFoldDB" id="I2H1L6"/>
<dbReference type="Proteomes" id="UP000002866">
    <property type="component" value="Chromosome 3"/>
</dbReference>
<dbReference type="GO" id="GO:0016279">
    <property type="term" value="F:protein-lysine N-methyltransferase activity"/>
    <property type="evidence" value="ECO:0007669"/>
    <property type="project" value="UniProtKB-UniRule"/>
</dbReference>
<evidence type="ECO:0000256" key="3">
    <source>
        <dbReference type="ARBA" id="ARBA00022490"/>
    </source>
</evidence>
<organism evidence="9 10">
    <name type="scientific">Henningerozyma blattae (strain ATCC 34711 / CBS 6284 / DSM 70876 / NBRC 10599 / NRRL Y-10934 / UCD 77-7)</name>
    <name type="common">Yeast</name>
    <name type="synonym">Tetrapisispora blattae</name>
    <dbReference type="NCBI Taxonomy" id="1071380"/>
    <lineage>
        <taxon>Eukaryota</taxon>
        <taxon>Fungi</taxon>
        <taxon>Dikarya</taxon>
        <taxon>Ascomycota</taxon>
        <taxon>Saccharomycotina</taxon>
        <taxon>Saccharomycetes</taxon>
        <taxon>Saccharomycetales</taxon>
        <taxon>Saccharomycetaceae</taxon>
        <taxon>Henningerozyma</taxon>
    </lineage>
</organism>
<dbReference type="GO" id="GO:0006417">
    <property type="term" value="P:regulation of translation"/>
    <property type="evidence" value="ECO:0007669"/>
    <property type="project" value="EnsemblFungi"/>
</dbReference>
<proteinExistence type="inferred from homology"/>
<dbReference type="PANTHER" id="PTHR12843:SF5">
    <property type="entry name" value="EEF1A LYSINE METHYLTRANSFERASE 2"/>
    <property type="match status" value="1"/>
</dbReference>
<name>I2H1L6_HENB6</name>
<dbReference type="eggNOG" id="KOG1271">
    <property type="taxonomic scope" value="Eukaryota"/>
</dbReference>
<dbReference type="OMA" id="PTPSFQF"/>
<dbReference type="EMBL" id="HE806318">
    <property type="protein sequence ID" value="CCH60268.1"/>
    <property type="molecule type" value="Genomic_DNA"/>
</dbReference>
<dbReference type="FunCoup" id="I2H1L6">
    <property type="interactions" value="784"/>
</dbReference>
<evidence type="ECO:0000256" key="6">
    <source>
        <dbReference type="ARBA" id="ARBA00022691"/>
    </source>
</evidence>
<dbReference type="RefSeq" id="XP_004179787.1">
    <property type="nucleotide sequence ID" value="XM_004179739.1"/>
</dbReference>
<dbReference type="HOGENOM" id="CLU_044783_1_0_1"/>
<protein>
    <recommendedName>
        <fullName evidence="7">Protein-lysine N-methyltransferase EFM4</fullName>
        <ecNumber evidence="7">2.1.1.-</ecNumber>
    </recommendedName>
    <alternativeName>
        <fullName evidence="7">Elongation factor methyltransferase 4</fullName>
    </alternativeName>
</protein>
<keyword evidence="6 7" id="KW-0949">S-adenosyl-L-methionine</keyword>
<dbReference type="InterPro" id="IPR026635">
    <property type="entry name" value="Efm4/METTL10"/>
</dbReference>
<reference evidence="9 10" key="1">
    <citation type="journal article" date="2011" name="Proc. Natl. Acad. Sci. U.S.A.">
        <title>Evolutionary erosion of yeast sex chromosomes by mating-type switching accidents.</title>
        <authorList>
            <person name="Gordon J.L."/>
            <person name="Armisen D."/>
            <person name="Proux-Wera E."/>
            <person name="Oheigeartaigh S.S."/>
            <person name="Byrne K.P."/>
            <person name="Wolfe K.H."/>
        </authorList>
    </citation>
    <scope>NUCLEOTIDE SEQUENCE [LARGE SCALE GENOMIC DNA]</scope>
    <source>
        <strain evidence="10">ATCC 34711 / CBS 6284 / DSM 70876 / NBRC 10599 / NRRL Y-10934 / UCD 77-7</strain>
    </source>
</reference>
<comment type="similarity">
    <text evidence="7">Belongs to the class I-like SAM-binding methyltransferase superfamily. EFM4 family.</text>
</comment>
<dbReference type="KEGG" id="tbl:TBLA_0C04720"/>
<dbReference type="InterPro" id="IPR029063">
    <property type="entry name" value="SAM-dependent_MTases_sf"/>
</dbReference>
<comment type="subcellular location">
    <subcellularLocation>
        <location evidence="1 7">Cytoplasm</location>
    </subcellularLocation>
</comment>
<evidence type="ECO:0000256" key="2">
    <source>
        <dbReference type="ARBA" id="ARBA00022448"/>
    </source>
</evidence>
<gene>
    <name evidence="9" type="primary">TBLA0C04720</name>
    <name evidence="7" type="synonym">EFM4</name>
    <name evidence="9" type="ORF">TBLA_0C04720</name>
</gene>
<dbReference type="PANTHER" id="PTHR12843">
    <property type="entry name" value="PROTEIN-LYSINE N-METHYLTRANSFERASE METTL10"/>
    <property type="match status" value="1"/>
</dbReference>
<dbReference type="SUPFAM" id="SSF53335">
    <property type="entry name" value="S-adenosyl-L-methionine-dependent methyltransferases"/>
    <property type="match status" value="1"/>
</dbReference>
<evidence type="ECO:0000259" key="8">
    <source>
        <dbReference type="Pfam" id="PF13847"/>
    </source>
</evidence>
<keyword evidence="5 7" id="KW-0808">Transferase</keyword>
<feature type="domain" description="Methyltransferase" evidence="8">
    <location>
        <begin position="64"/>
        <end position="210"/>
    </location>
</feature>
<dbReference type="GeneID" id="14495248"/>